<dbReference type="Gene3D" id="1.10.260.40">
    <property type="entry name" value="lambda repressor-like DNA-binding domains"/>
    <property type="match status" value="1"/>
</dbReference>
<dbReference type="InterPro" id="IPR028082">
    <property type="entry name" value="Peripla_BP_I"/>
</dbReference>
<dbReference type="Gene3D" id="3.40.50.2300">
    <property type="match status" value="2"/>
</dbReference>
<feature type="domain" description="HTH lacI-type" evidence="4">
    <location>
        <begin position="1"/>
        <end position="53"/>
    </location>
</feature>
<name>A0ABQ2M063_9ACTN</name>
<dbReference type="Proteomes" id="UP000631535">
    <property type="component" value="Unassembled WGS sequence"/>
</dbReference>
<keyword evidence="1" id="KW-0805">Transcription regulation</keyword>
<evidence type="ECO:0000256" key="2">
    <source>
        <dbReference type="ARBA" id="ARBA00023125"/>
    </source>
</evidence>
<evidence type="ECO:0000256" key="1">
    <source>
        <dbReference type="ARBA" id="ARBA00023015"/>
    </source>
</evidence>
<dbReference type="CDD" id="cd06267">
    <property type="entry name" value="PBP1_LacI_sugar_binding-like"/>
    <property type="match status" value="1"/>
</dbReference>
<gene>
    <name evidence="5" type="ORF">GCM10012287_12640</name>
</gene>
<dbReference type="PANTHER" id="PTHR30146">
    <property type="entry name" value="LACI-RELATED TRANSCRIPTIONAL REPRESSOR"/>
    <property type="match status" value="1"/>
</dbReference>
<protein>
    <submittedName>
        <fullName evidence="5">LacI family transcriptional regulator</fullName>
    </submittedName>
</protein>
<dbReference type="Pfam" id="PF00356">
    <property type="entry name" value="LacI"/>
    <property type="match status" value="1"/>
</dbReference>
<dbReference type="CDD" id="cd01392">
    <property type="entry name" value="HTH_LacI"/>
    <property type="match status" value="1"/>
</dbReference>
<comment type="caution">
    <text evidence="5">The sequence shown here is derived from an EMBL/GenBank/DDBJ whole genome shotgun (WGS) entry which is preliminary data.</text>
</comment>
<evidence type="ECO:0000259" key="4">
    <source>
        <dbReference type="PROSITE" id="PS50932"/>
    </source>
</evidence>
<dbReference type="EMBL" id="BMMP01000003">
    <property type="protein sequence ID" value="GGO45226.1"/>
    <property type="molecule type" value="Genomic_DNA"/>
</dbReference>
<evidence type="ECO:0000313" key="6">
    <source>
        <dbReference type="Proteomes" id="UP000631535"/>
    </source>
</evidence>
<dbReference type="SUPFAM" id="SSF47413">
    <property type="entry name" value="lambda repressor-like DNA-binding domains"/>
    <property type="match status" value="1"/>
</dbReference>
<keyword evidence="2" id="KW-0238">DNA-binding</keyword>
<organism evidence="5 6">
    <name type="scientific">Streptomyces daqingensis</name>
    <dbReference type="NCBI Taxonomy" id="1472640"/>
    <lineage>
        <taxon>Bacteria</taxon>
        <taxon>Bacillati</taxon>
        <taxon>Actinomycetota</taxon>
        <taxon>Actinomycetes</taxon>
        <taxon>Kitasatosporales</taxon>
        <taxon>Streptomycetaceae</taxon>
        <taxon>Streptomyces</taxon>
    </lineage>
</organism>
<dbReference type="PROSITE" id="PS50932">
    <property type="entry name" value="HTH_LACI_2"/>
    <property type="match status" value="1"/>
</dbReference>
<dbReference type="InterPro" id="IPR046335">
    <property type="entry name" value="LacI/GalR-like_sensor"/>
</dbReference>
<proteinExistence type="predicted"/>
<keyword evidence="3" id="KW-0804">Transcription</keyword>
<reference evidence="6" key="1">
    <citation type="journal article" date="2019" name="Int. J. Syst. Evol. Microbiol.">
        <title>The Global Catalogue of Microorganisms (GCM) 10K type strain sequencing project: providing services to taxonomists for standard genome sequencing and annotation.</title>
        <authorList>
            <consortium name="The Broad Institute Genomics Platform"/>
            <consortium name="The Broad Institute Genome Sequencing Center for Infectious Disease"/>
            <person name="Wu L."/>
            <person name="Ma J."/>
        </authorList>
    </citation>
    <scope>NUCLEOTIDE SEQUENCE [LARGE SCALE GENOMIC DNA]</scope>
    <source>
        <strain evidence="6">CGMCC 4.7178</strain>
    </source>
</reference>
<dbReference type="PANTHER" id="PTHR30146:SF155">
    <property type="entry name" value="ALANINE RACEMASE"/>
    <property type="match status" value="1"/>
</dbReference>
<keyword evidence="6" id="KW-1185">Reference proteome</keyword>
<dbReference type="SUPFAM" id="SSF53822">
    <property type="entry name" value="Periplasmic binding protein-like I"/>
    <property type="match status" value="1"/>
</dbReference>
<evidence type="ECO:0000313" key="5">
    <source>
        <dbReference type="EMBL" id="GGO45226.1"/>
    </source>
</evidence>
<accession>A0ABQ2M063</accession>
<dbReference type="Pfam" id="PF13377">
    <property type="entry name" value="Peripla_BP_3"/>
    <property type="match status" value="1"/>
</dbReference>
<dbReference type="InterPro" id="IPR010982">
    <property type="entry name" value="Lambda_DNA-bd_dom_sf"/>
</dbReference>
<sequence>MADVAHAVGVSSGTVSRALRGLPGVSDALRRRILRAAENLDYVVSPAASGLVTGRTGSVAVLVPFIARWFHAQVLAAVHEVLRGAGFEIVLYHVEGTAERREFFETLPVRRRADGLVVIALSLTEREARRLDGLGMPVVGAGTCLPGGLPEVGIDDSEGAAKAVHHLANLGHERIGMIRTTDDEGVHQGVSRRRLAGFRSAMGERGLEVAPAAVVSAPWGADGGARAMGELLSLREPPTAVFAEADDVAVGALRTLRRSGVDVPADMSVVGFDDSPVAELLDLTTVGQSVREQGLVAGRLLLDAVQQVGTGDSRVRLGTRLVTRGTTSRPGGASHPR</sequence>
<dbReference type="InterPro" id="IPR000843">
    <property type="entry name" value="HTH_LacI"/>
</dbReference>
<evidence type="ECO:0000256" key="3">
    <source>
        <dbReference type="ARBA" id="ARBA00023163"/>
    </source>
</evidence>
<dbReference type="SMART" id="SM00354">
    <property type="entry name" value="HTH_LACI"/>
    <property type="match status" value="1"/>
</dbReference>